<dbReference type="RefSeq" id="WP_138854849.1">
    <property type="nucleotide sequence ID" value="NZ_CP040709.1"/>
</dbReference>
<sequence length="392" mass="39622">MRAWSLLAWTALLSACGGGGGDAGAPINTLGTLRLSLADAPACGMSKVFVTVQRVRVHTSSSAGENDGGWVDITPAAPLRVDLLTLTNGTLAALGEARLPAGSYQQLRLVLAENGGATPLANAVVPAGATSELELETPSALQSGLKINTAITVAAGQVADWAIDFDACKSIVKAGNSGRYLLKPVLTALPLLGDAGQRVVGFVDSALAHGAATVSVQQNGLPLRATPTDASGKFVLYPVPAGNYQLVISANGRATAVMNGVPVTTTAITTLGGEAARLIPPASAMAELSGVITLNGQVTSTSGSVRALQNLSGGPAVEAAYAAADASTGRYTLRLPTAAPVQLAYQAGATSFPWAPSVSEAGKYKLEAKAGDKPVQSFDLTLTGNAVKDFSF</sequence>
<keyword evidence="3" id="KW-1185">Reference proteome</keyword>
<organism evidence="2 3">
    <name type="scientific">Inhella inkyongensis</name>
    <dbReference type="NCBI Taxonomy" id="392593"/>
    <lineage>
        <taxon>Bacteria</taxon>
        <taxon>Pseudomonadati</taxon>
        <taxon>Pseudomonadota</taxon>
        <taxon>Betaproteobacteria</taxon>
        <taxon>Burkholderiales</taxon>
        <taxon>Sphaerotilaceae</taxon>
        <taxon>Inhella</taxon>
    </lineage>
</organism>
<comment type="caution">
    <text evidence="2">The sequence shown here is derived from an EMBL/GenBank/DDBJ whole genome shotgun (WGS) entry which is preliminary data.</text>
</comment>
<evidence type="ECO:0000313" key="2">
    <source>
        <dbReference type="EMBL" id="MBB5205140.1"/>
    </source>
</evidence>
<dbReference type="InterPro" id="IPR008969">
    <property type="entry name" value="CarboxyPept-like_regulatory"/>
</dbReference>
<dbReference type="OrthoDB" id="2111471at2"/>
<dbReference type="SUPFAM" id="SSF49464">
    <property type="entry name" value="Carboxypeptidase regulatory domain-like"/>
    <property type="match status" value="1"/>
</dbReference>
<dbReference type="Proteomes" id="UP000554837">
    <property type="component" value="Unassembled WGS sequence"/>
</dbReference>
<evidence type="ECO:0000313" key="3">
    <source>
        <dbReference type="Proteomes" id="UP000554837"/>
    </source>
</evidence>
<proteinExistence type="predicted"/>
<dbReference type="Pfam" id="PF14321">
    <property type="entry name" value="DUF4382"/>
    <property type="match status" value="1"/>
</dbReference>
<dbReference type="EMBL" id="JACHHO010000003">
    <property type="protein sequence ID" value="MBB5205140.1"/>
    <property type="molecule type" value="Genomic_DNA"/>
</dbReference>
<name>A0A840S9R9_9BURK</name>
<protein>
    <recommendedName>
        <fullName evidence="1">DUF4382 domain-containing protein</fullName>
    </recommendedName>
</protein>
<dbReference type="AlphaFoldDB" id="A0A840S9R9"/>
<accession>A0A840S9R9</accession>
<feature type="domain" description="DUF4382" evidence="1">
    <location>
        <begin position="31"/>
        <end position="184"/>
    </location>
</feature>
<dbReference type="InterPro" id="IPR025491">
    <property type="entry name" value="DUF4382"/>
</dbReference>
<evidence type="ECO:0000259" key="1">
    <source>
        <dbReference type="Pfam" id="PF14321"/>
    </source>
</evidence>
<dbReference type="Gene3D" id="2.60.40.1120">
    <property type="entry name" value="Carboxypeptidase-like, regulatory domain"/>
    <property type="match status" value="1"/>
</dbReference>
<dbReference type="PROSITE" id="PS51257">
    <property type="entry name" value="PROKAR_LIPOPROTEIN"/>
    <property type="match status" value="1"/>
</dbReference>
<gene>
    <name evidence="2" type="ORF">HNQ51_002459</name>
</gene>
<reference evidence="2 3" key="1">
    <citation type="submission" date="2020-08" db="EMBL/GenBank/DDBJ databases">
        <title>Genomic Encyclopedia of Type Strains, Phase IV (KMG-IV): sequencing the most valuable type-strain genomes for metagenomic binning, comparative biology and taxonomic classification.</title>
        <authorList>
            <person name="Goeker M."/>
        </authorList>
    </citation>
    <scope>NUCLEOTIDE SEQUENCE [LARGE SCALE GENOMIC DNA]</scope>
    <source>
        <strain evidence="2 3">DSM 23958</strain>
    </source>
</reference>